<feature type="region of interest" description="Disordered" evidence="1">
    <location>
        <begin position="64"/>
        <end position="83"/>
    </location>
</feature>
<dbReference type="EMBL" id="OZ023703">
    <property type="protein sequence ID" value="CAK9871257.1"/>
    <property type="molecule type" value="Genomic_DNA"/>
</dbReference>
<organism evidence="2 3">
    <name type="scientific">Sphagnum jensenii</name>
    <dbReference type="NCBI Taxonomy" id="128206"/>
    <lineage>
        <taxon>Eukaryota</taxon>
        <taxon>Viridiplantae</taxon>
        <taxon>Streptophyta</taxon>
        <taxon>Embryophyta</taxon>
        <taxon>Bryophyta</taxon>
        <taxon>Sphagnophytina</taxon>
        <taxon>Sphagnopsida</taxon>
        <taxon>Sphagnales</taxon>
        <taxon>Sphagnaceae</taxon>
        <taxon>Sphagnum</taxon>
    </lineage>
</organism>
<protein>
    <submittedName>
        <fullName evidence="2">Uncharacterized protein</fullName>
    </submittedName>
</protein>
<reference evidence="2 3" key="1">
    <citation type="submission" date="2024-03" db="EMBL/GenBank/DDBJ databases">
        <authorList>
            <consortium name="ELIXIR-Norway"/>
            <consortium name="Elixir Norway"/>
        </authorList>
    </citation>
    <scope>NUCLEOTIDE SEQUENCE [LARGE SCALE GENOMIC DNA]</scope>
</reference>
<keyword evidence="3" id="KW-1185">Reference proteome</keyword>
<sequence>MAAALRETTTAPMRAPTRESANTDSPSTIFTLDYHATRATIAAPLLSSSSSSSKSSTSRFFFFNSHQSSPLPLSTSKATANPP</sequence>
<name>A0ABP1B8W1_9BRYO</name>
<accession>A0ABP1B8W1</accession>
<proteinExistence type="predicted"/>
<evidence type="ECO:0000313" key="2">
    <source>
        <dbReference type="EMBL" id="CAK9871257.1"/>
    </source>
</evidence>
<feature type="compositionally biased region" description="Polar residues" evidence="1">
    <location>
        <begin position="66"/>
        <end position="83"/>
    </location>
</feature>
<evidence type="ECO:0000313" key="3">
    <source>
        <dbReference type="Proteomes" id="UP001497522"/>
    </source>
</evidence>
<gene>
    <name evidence="2" type="ORF">CSSPJE1EN2_LOCUS13925</name>
</gene>
<feature type="region of interest" description="Disordered" evidence="1">
    <location>
        <begin position="1"/>
        <end position="27"/>
    </location>
</feature>
<evidence type="ECO:0000256" key="1">
    <source>
        <dbReference type="SAM" id="MobiDB-lite"/>
    </source>
</evidence>
<dbReference type="Proteomes" id="UP001497522">
    <property type="component" value="Chromosome 2"/>
</dbReference>